<dbReference type="AlphaFoldDB" id="A0A165J6Q3"/>
<proteinExistence type="predicted"/>
<gene>
    <name evidence="1" type="ORF">L228DRAFT_275155</name>
</gene>
<accession>A0A165J6Q3</accession>
<reference evidence="1 2" key="1">
    <citation type="journal article" date="2016" name="Fungal Biol.">
        <title>The genome of Xylona heveae provides a window into fungal endophytism.</title>
        <authorList>
            <person name="Gazis R."/>
            <person name="Kuo A."/>
            <person name="Riley R."/>
            <person name="LaButti K."/>
            <person name="Lipzen A."/>
            <person name="Lin J."/>
            <person name="Amirebrahimi M."/>
            <person name="Hesse C.N."/>
            <person name="Spatafora J.W."/>
            <person name="Henrissat B."/>
            <person name="Hainaut M."/>
            <person name="Grigoriev I.V."/>
            <person name="Hibbett D.S."/>
        </authorList>
    </citation>
    <scope>NUCLEOTIDE SEQUENCE [LARGE SCALE GENOMIC DNA]</scope>
    <source>
        <strain evidence="1 2">TC161</strain>
    </source>
</reference>
<organism evidence="1 2">
    <name type="scientific">Xylona heveae (strain CBS 132557 / TC161)</name>
    <dbReference type="NCBI Taxonomy" id="1328760"/>
    <lineage>
        <taxon>Eukaryota</taxon>
        <taxon>Fungi</taxon>
        <taxon>Dikarya</taxon>
        <taxon>Ascomycota</taxon>
        <taxon>Pezizomycotina</taxon>
        <taxon>Xylonomycetes</taxon>
        <taxon>Xylonales</taxon>
        <taxon>Xylonaceae</taxon>
        <taxon>Xylona</taxon>
    </lineage>
</organism>
<protein>
    <submittedName>
        <fullName evidence="1">Uncharacterized protein</fullName>
    </submittedName>
</protein>
<sequence>MGGGITFQRMQKAADAMSVEGALGGARWMEMEEGKEEKCYPCARLDGHMRRPVGELMLLLDYDSCYSYQVYPTTNHAGLACFACFACFACLALSFVDTPVGLYSLKACQSDRVLIFVVSLNPFPVQTPPQLCATDVLPCLMTGCDRRNSPTELPKTPINWSVTNSHSNQKWASANQVTHIERTSTAGHTYLLDIPDVHSYWKSMTT</sequence>
<dbReference type="RefSeq" id="XP_018191365.1">
    <property type="nucleotide sequence ID" value="XM_018335611.1"/>
</dbReference>
<keyword evidence="2" id="KW-1185">Reference proteome</keyword>
<evidence type="ECO:0000313" key="1">
    <source>
        <dbReference type="EMBL" id="KZF25810.1"/>
    </source>
</evidence>
<evidence type="ECO:0000313" key="2">
    <source>
        <dbReference type="Proteomes" id="UP000076632"/>
    </source>
</evidence>
<dbReference type="GeneID" id="28900748"/>
<dbReference type="InParanoid" id="A0A165J6Q3"/>
<dbReference type="Proteomes" id="UP000076632">
    <property type="component" value="Unassembled WGS sequence"/>
</dbReference>
<name>A0A165J6Q3_XYLHT</name>
<dbReference type="EMBL" id="KV407455">
    <property type="protein sequence ID" value="KZF25810.1"/>
    <property type="molecule type" value="Genomic_DNA"/>
</dbReference>